<reference evidence="2 3" key="1">
    <citation type="submission" date="2020-05" db="EMBL/GenBank/DDBJ databases">
        <title>Identification and distribution of gene clusters putatively required for synthesis of sphingolipid metabolism inhibitors in phylogenetically diverse species of the filamentous fungus Fusarium.</title>
        <authorList>
            <person name="Kim H.-S."/>
            <person name="Busman M."/>
            <person name="Brown D.W."/>
            <person name="Divon H."/>
            <person name="Uhlig S."/>
            <person name="Proctor R.H."/>
        </authorList>
    </citation>
    <scope>NUCLEOTIDE SEQUENCE [LARGE SCALE GENOMIC DNA]</scope>
    <source>
        <strain evidence="2 3">NRRL 66235</strain>
    </source>
</reference>
<accession>A0A8H6D150</accession>
<comment type="caution">
    <text evidence="2">The sequence shown here is derived from an EMBL/GenBank/DDBJ whole genome shotgun (WGS) entry which is preliminary data.</text>
</comment>
<dbReference type="Proteomes" id="UP000544331">
    <property type="component" value="Unassembled WGS sequence"/>
</dbReference>
<feature type="region of interest" description="Disordered" evidence="1">
    <location>
        <begin position="78"/>
        <end position="97"/>
    </location>
</feature>
<proteinExistence type="predicted"/>
<evidence type="ECO:0000256" key="1">
    <source>
        <dbReference type="SAM" id="MobiDB-lite"/>
    </source>
</evidence>
<evidence type="ECO:0000313" key="3">
    <source>
        <dbReference type="Proteomes" id="UP000544331"/>
    </source>
</evidence>
<name>A0A8H6D150_9HYPO</name>
<evidence type="ECO:0000313" key="2">
    <source>
        <dbReference type="EMBL" id="KAF5699689.1"/>
    </source>
</evidence>
<keyword evidence="3" id="KW-1185">Reference proteome</keyword>
<organism evidence="2 3">
    <name type="scientific">Fusarium mundagurra</name>
    <dbReference type="NCBI Taxonomy" id="1567541"/>
    <lineage>
        <taxon>Eukaryota</taxon>
        <taxon>Fungi</taxon>
        <taxon>Dikarya</taxon>
        <taxon>Ascomycota</taxon>
        <taxon>Pezizomycotina</taxon>
        <taxon>Sordariomycetes</taxon>
        <taxon>Hypocreomycetidae</taxon>
        <taxon>Hypocreales</taxon>
        <taxon>Nectriaceae</taxon>
        <taxon>Fusarium</taxon>
        <taxon>Fusarium fujikuroi species complex</taxon>
    </lineage>
</organism>
<dbReference type="AlphaFoldDB" id="A0A8H6D150"/>
<feature type="region of interest" description="Disordered" evidence="1">
    <location>
        <begin position="50"/>
        <end position="69"/>
    </location>
</feature>
<dbReference type="EMBL" id="JAAOAN010000785">
    <property type="protein sequence ID" value="KAF5699689.1"/>
    <property type="molecule type" value="Genomic_DNA"/>
</dbReference>
<protein>
    <submittedName>
        <fullName evidence="2">Uncharacterized protein</fullName>
    </submittedName>
</protein>
<gene>
    <name evidence="2" type="ORF">FMUND_14650</name>
</gene>
<sequence length="97" mass="11337">MIAIFVQGSKDIVLIVVEWRELVGDNVELFNKTRRQLIQRVARTSKVSQGNAILLHNPPQDKGPRLRKIPPHKYRNVKRTAIDKERRNMVQSNNQRN</sequence>